<dbReference type="PANTHER" id="PTHR10887">
    <property type="entry name" value="DNA2/NAM7 HELICASE FAMILY"/>
    <property type="match status" value="1"/>
</dbReference>
<dbReference type="RefSeq" id="WP_268079362.1">
    <property type="nucleotide sequence ID" value="NZ_CP106885.1"/>
</dbReference>
<evidence type="ECO:0000259" key="2">
    <source>
        <dbReference type="Pfam" id="PF13086"/>
    </source>
</evidence>
<evidence type="ECO:0000313" key="5">
    <source>
        <dbReference type="EMBL" id="WFP07733.1"/>
    </source>
</evidence>
<sequence>MDKRQDLEPPAIQEGAAQTGAMQADVVDAPGPNTLDAITIDIEADPTLGYASIQNAVPIVRTLRVTNRSAHTFENIEVRLRCNPAFAQPVTLRFDVLVPGEIHRISPLDLTPDHSYVADLQEAVRASIGVVVQSGMQEIGRASQAITVLAYDQWAGTRALPELLAAFSMPNNPAVDGLIGKASKLLRAQHADLQMNGYQSKSRDVVWKQVSAIYSTLAAESLHYAEPPASFGVDGQKIRTPDRIMDARVATCLDLAMLFSSCLEQAGLRPVILMKDGHAWVGVWLHQACFADPLTDDVQAVRKRVDSGEFLVFETTGIAQHPNFRPSLRRALEQGAAHLREENTFRYAIDVHRARELQIKPLPSRGVSVAPTDADDAELPATIEPTPDLPPLDPEFVISLEPADDTPEGRLAKWKSRLLDLTLRNRLLNFKLTKSTLPLVVPDLARLEDAIVDGSEFRIRPLPAALMDGSDPRVAEVHVGRGGRAPLDDMALDALSNKELIARVAQEALDANLLTIFGAARTGQEEGGANTLYLAMGMLRWTESPGAESAHLAPLILVPVSLQRQSVRSGFRLVRHDDETIINPTLLQMLRNNYELRIPGLDVLPADDKGVDVARVLQAFRLAVREIAGWEVLEQVHLGIFSFTKYLMWKDLQDRTEQLKANRVVRHLIDHPGQAFAKEPFDQRFDRLDDSYKPEDLLTPLLSDSSQLKAICAVDAGRDLVLEGPPGTGKSQTITNLIAHLLARGKTVLFVSEKMAALEVVHRRLANIGLGPFCLELHSSKARKSEVLQQLGKALDHSGQRTGDDWAREAERLTVLRQDLNGLVDALHHTHANGLTVYDAIGTCIQNAGKEPSPMFWADAQAHQVKDLAQLRETARRMSTLSKELGVLHGHPLAHIGMAEWSPSWQDALLAAAQALEQAVAGFQAQAIAAGEGVGVPAQGLSLDAYAHLDQLFDVLLAAPQVPAGLATQAHDPAARFQVQVLARHGLARNAHWAQVGAQWNAQLAELDANTLKAEWLSACSAWWPKSVFAKGGIRKRLAMYRTDGQRPDEAAITAMLAPLALVNTEDRELAVLKADAQRLLQDSYTGLSTDWEQVQRHEQWAARFADAVTQVAGDPVSAADLRTRLQALVGENRAFLQPGSPLGKSLLAYRDAWRALQDRMAEVDALAKPTEALAGASDANGALERIQGVLAGWRHNKQFLMPWCVWRQAREQAIASQLQGLVASLEQGRVPLEQIEAHFEFSYRNWWVKKVIDHTPVLRAFSSADHERKIREFRDADDRFQKLTSSYIAAVLAGKVPDGNGVLVSPDSELGLLRRELQKKTRHVPVRQLMQRLPSLLPKLKPCLLMSPLSVAQYLDAGHSQFDVVVFDEASQIPVWDSVGAIARGQQVVVVGDTKQLPPTSFFSKSTPEDDGAGDDGQVEDLESILDECLGADMNRLRLQWHYRSKHESLITFSNVTYYDSQLITFPSPVTDDLAVRLEKVAGIYDRGGSRTNRREAEAIVQGIEQHYLDKSRRRQTLGVVTFNQPQQSLIETLLDARRRANAELDKAISAQSREPLFIKNLENVQGDERDVIYFSITFGPDPAGKMTMNFGPLNGEGGHRRLNVAISRAREGVVIYSTLMPEQIDLSRVRARGVRDLKHYLEFALKGPRALVEQSLPTGREPDSPFETQVIKVLRNHGWVVHPQVGCSGYRIDMGVVDPRAPGRYLMGIECDGRAYHSGATARDRDRLRQVVLEGLGWRLHRVWSTDWWINPEREVEKILARLNAELERMVEGEPDVEDAEAEGEAEVEAEVESEVDAEAAIQAEAAIGAGADARADARAATEPEGAVEFVIKTEEGDIAWASAHSAKVSASTGGIATYQLADLSTAAGDPDAFYSRANNAQLAEQLRLVIDTEGPIAETVLHRKVARAWGLERTGVRIVERLRTLTPMEVGQTDEGEATFYWPAGVTPETWTGFRGASDDDATRRRVDDVCIQELANGVLHVLAMTGNAPKSDVIKSVCRLLGMSRTLADAEARIGHAIAGLAQRGVVREEMGMLRVG</sequence>
<dbReference type="InterPro" id="IPR027417">
    <property type="entry name" value="P-loop_NTPase"/>
</dbReference>
<dbReference type="Pfam" id="PF13087">
    <property type="entry name" value="AAA_12"/>
    <property type="match status" value="1"/>
</dbReference>
<dbReference type="InterPro" id="IPR041677">
    <property type="entry name" value="DNA2/NAM7_AAA_11"/>
</dbReference>
<organism evidence="5 6">
    <name type="scientific">Achromobacter spanius</name>
    <dbReference type="NCBI Taxonomy" id="217203"/>
    <lineage>
        <taxon>Bacteria</taxon>
        <taxon>Pseudomonadati</taxon>
        <taxon>Pseudomonadota</taxon>
        <taxon>Betaproteobacteria</taxon>
        <taxon>Burkholderiales</taxon>
        <taxon>Alcaligenaceae</taxon>
        <taxon>Achromobacter</taxon>
    </lineage>
</organism>
<dbReference type="SUPFAM" id="SSF52540">
    <property type="entry name" value="P-loop containing nucleoside triphosphate hydrolases"/>
    <property type="match status" value="1"/>
</dbReference>
<proteinExistence type="predicted"/>
<dbReference type="PANTHER" id="PTHR10887:SF495">
    <property type="entry name" value="HELICASE SENATAXIN ISOFORM X1-RELATED"/>
    <property type="match status" value="1"/>
</dbReference>
<dbReference type="InterPro" id="IPR041679">
    <property type="entry name" value="DNA2/NAM7-like_C"/>
</dbReference>
<accession>A0ABY8GT28</accession>
<dbReference type="Pfam" id="PF13086">
    <property type="entry name" value="AAA_11"/>
    <property type="match status" value="1"/>
</dbReference>
<dbReference type="InterPro" id="IPR045055">
    <property type="entry name" value="DNA2/NAM7-like"/>
</dbReference>
<dbReference type="InterPro" id="IPR047187">
    <property type="entry name" value="SF1_C_Upf1"/>
</dbReference>
<dbReference type="Pfam" id="PF11784">
    <property type="entry name" value="DUF3320"/>
    <property type="match status" value="1"/>
</dbReference>
<gene>
    <name evidence="5" type="ORF">P8T11_26075</name>
</gene>
<evidence type="ECO:0000259" key="3">
    <source>
        <dbReference type="Pfam" id="PF13087"/>
    </source>
</evidence>
<feature type="domain" description="DNA2/NAM7 helicase helicase" evidence="2">
    <location>
        <begin position="1360"/>
        <end position="1402"/>
    </location>
</feature>
<dbReference type="Pfam" id="PF13195">
    <property type="entry name" value="DUF4011"/>
    <property type="match status" value="1"/>
</dbReference>
<reference evidence="5 6" key="1">
    <citation type="submission" date="2023-03" db="EMBL/GenBank/DDBJ databases">
        <title>Achromobacter spanius LIG8.</title>
        <authorList>
            <person name="Shrestha S."/>
        </authorList>
    </citation>
    <scope>NUCLEOTIDE SEQUENCE [LARGE SCALE GENOMIC DNA]</scope>
    <source>
        <strain evidence="5 6">LIG8</strain>
    </source>
</reference>
<feature type="domain" description="DNA2/NAM7 helicase-like C-terminal" evidence="3">
    <location>
        <begin position="1435"/>
        <end position="1617"/>
    </location>
</feature>
<protein>
    <submittedName>
        <fullName evidence="5">DUF3320 domain-containing protein</fullName>
    </submittedName>
</protein>
<dbReference type="Gene3D" id="3.40.960.10">
    <property type="entry name" value="VSR Endonuclease"/>
    <property type="match status" value="1"/>
</dbReference>
<feature type="domain" description="DUF3320" evidence="1">
    <location>
        <begin position="1874"/>
        <end position="1922"/>
    </location>
</feature>
<dbReference type="Proteomes" id="UP001214170">
    <property type="component" value="Chromosome"/>
</dbReference>
<dbReference type="InterPro" id="IPR049468">
    <property type="entry name" value="Restrct_endonuc-II-like_dom"/>
</dbReference>
<keyword evidence="6" id="KW-1185">Reference proteome</keyword>
<dbReference type="EMBL" id="CP121261">
    <property type="protein sequence ID" value="WFP07733.1"/>
    <property type="molecule type" value="Genomic_DNA"/>
</dbReference>
<dbReference type="SUPFAM" id="SSF52980">
    <property type="entry name" value="Restriction endonuclease-like"/>
    <property type="match status" value="1"/>
</dbReference>
<name>A0ABY8GT28_9BURK</name>
<dbReference type="InterPro" id="IPR011335">
    <property type="entry name" value="Restrct_endonuc-II-like"/>
</dbReference>
<dbReference type="InterPro" id="IPR021754">
    <property type="entry name" value="DUF3320"/>
</dbReference>
<dbReference type="InterPro" id="IPR025103">
    <property type="entry name" value="DUF4011"/>
</dbReference>
<evidence type="ECO:0000259" key="4">
    <source>
        <dbReference type="Pfam" id="PF18741"/>
    </source>
</evidence>
<evidence type="ECO:0000313" key="6">
    <source>
        <dbReference type="Proteomes" id="UP001214170"/>
    </source>
</evidence>
<dbReference type="Pfam" id="PF18741">
    <property type="entry name" value="MTES_1575"/>
    <property type="match status" value="1"/>
</dbReference>
<dbReference type="CDD" id="cd18808">
    <property type="entry name" value="SF1_C_Upf1"/>
    <property type="match status" value="1"/>
</dbReference>
<evidence type="ECO:0000259" key="1">
    <source>
        <dbReference type="Pfam" id="PF11784"/>
    </source>
</evidence>
<feature type="domain" description="Restriction endonuclease type II-like" evidence="4">
    <location>
        <begin position="1668"/>
        <end position="1765"/>
    </location>
</feature>
<dbReference type="Gene3D" id="3.40.50.300">
    <property type="entry name" value="P-loop containing nucleotide triphosphate hydrolases"/>
    <property type="match status" value="3"/>
</dbReference>